<evidence type="ECO:0000256" key="10">
    <source>
        <dbReference type="ARBA" id="ARBA00022840"/>
    </source>
</evidence>
<dbReference type="GO" id="GO:0005524">
    <property type="term" value="F:ATP binding"/>
    <property type="evidence" value="ECO:0007669"/>
    <property type="project" value="UniProtKB-UniRule"/>
</dbReference>
<keyword evidence="15" id="KW-0325">Glycoprotein</keyword>
<evidence type="ECO:0000256" key="13">
    <source>
        <dbReference type="ARBA" id="ARBA00023157"/>
    </source>
</evidence>
<feature type="region of interest" description="Disordered" evidence="21">
    <location>
        <begin position="788"/>
        <end position="813"/>
    </location>
</feature>
<keyword evidence="10 18" id="KW-0067">ATP-binding</keyword>
<dbReference type="PANTHER" id="PTHR27002">
    <property type="entry name" value="RECEPTOR-LIKE SERINE/THREONINE-PROTEIN KINASE SD1-8"/>
    <property type="match status" value="1"/>
</dbReference>
<dbReference type="OMA" id="TSPENDC"/>
<keyword evidence="11" id="KW-1133">Transmembrane helix</keyword>
<evidence type="ECO:0000256" key="2">
    <source>
        <dbReference type="ARBA" id="ARBA00022475"/>
    </source>
</evidence>
<evidence type="ECO:0000256" key="6">
    <source>
        <dbReference type="ARBA" id="ARBA00022729"/>
    </source>
</evidence>
<keyword evidence="2" id="KW-1003">Cell membrane</keyword>
<evidence type="ECO:0000256" key="11">
    <source>
        <dbReference type="ARBA" id="ARBA00022989"/>
    </source>
</evidence>
<dbReference type="InterPro" id="IPR000858">
    <property type="entry name" value="S_locus_glycoprot_dom"/>
</dbReference>
<sequence length="813" mass="91693">MSIFYSISIIYAISILFFCTTSFAFETSLSSSHSLKDGTTLVSEDETFRLGFFSLGSSKNRYLGIWYNKIPIQTVVWVANRCNPINESSGLLRINSIFGSLELLYGNNSVVWSTNSTKQARKPIMQLLDSGNLVLKDGEINLWESFDHPCDTFLPGMKIGWNLKTGHQWSLTAWKNVNDPCPGDLNYGFDIKNNACPEIYILKGTQKYYRSGSWNGLRFSGVPEIQDNPVYDFIYVYNNSEVSFSYTMKTMQLSSMIVLKQTTASRQRLAWVNNKWNVYSTSPENDCDKYNHCGANGNCSMVNNKPICQCLDGFKPKSQEAMNWSEGCVRNDNLNCSNANNHRFEKFGSLKLPETTNSLVNTSMSLIDCREKCLRNCSCMAYSNSDIRGQGSGCILWFGNNLFDVRYLSSNGEDLYIRYPAAEIIHKRRNGLIEKIVAIVASVGVVFGMTVAYCIYRRIFLRGTGKTYLNKERTEEAELPLFDLAIISHATNDFSNANKLGQGGFGAVFKGTLADGQEIAVKRLSKCSSQGVNEFKNEVILIAKLQHRNLVKLLGCCIQGEEKLLIYEYMPNKSLDFFIFDEIRREILEWHKRFEIICGIARGILYLHQDSRLRIIHRDLKLSNVLLDSDLVPKISDFGMAKTFGGNQTEGNTNRVMGTYGYMAPEYASDGLFSIKSDVFSFGIMVLEIISGTKNRGFFHKDNTLNLSGHAWTLWEEGNPLELVDKSVADTCTQSEVLRCMHIALLCVQQRPEDRPTMSTVAVMLGSHNALPIPKHPGFFMEISKTNHEDSSSMHNKESTSTNEVTITLLEAR</sequence>
<evidence type="ECO:0000256" key="15">
    <source>
        <dbReference type="ARBA" id="ARBA00023180"/>
    </source>
</evidence>
<evidence type="ECO:0000256" key="8">
    <source>
        <dbReference type="ARBA" id="ARBA00022741"/>
    </source>
</evidence>
<evidence type="ECO:0000259" key="25">
    <source>
        <dbReference type="PROSITE" id="PS50948"/>
    </source>
</evidence>
<keyword evidence="19" id="KW-0245">EGF-like domain</keyword>
<keyword evidence="3 18" id="KW-0723">Serine/threonine-protein kinase</keyword>
<evidence type="ECO:0000256" key="7">
    <source>
        <dbReference type="ARBA" id="ARBA00022734"/>
    </source>
</evidence>
<reference evidence="26" key="1">
    <citation type="submission" date="2018-11" db="EMBL/GenBank/DDBJ databases">
        <authorList>
            <person name="Grassa J C."/>
        </authorList>
    </citation>
    <scope>NUCLEOTIDE SEQUENCE [LARGE SCALE GENOMIC DNA]</scope>
</reference>
<comment type="caution">
    <text evidence="19">Lacks conserved residue(s) required for the propagation of feature annotation.</text>
</comment>
<feature type="compositionally biased region" description="Basic and acidic residues" evidence="21">
    <location>
        <begin position="788"/>
        <end position="798"/>
    </location>
</feature>
<dbReference type="Pfam" id="PF07714">
    <property type="entry name" value="PK_Tyr_Ser-Thr"/>
    <property type="match status" value="1"/>
</dbReference>
<dbReference type="PROSITE" id="PS50026">
    <property type="entry name" value="EGF_3"/>
    <property type="match status" value="1"/>
</dbReference>
<dbReference type="EMBL" id="UZAU01000650">
    <property type="status" value="NOT_ANNOTATED_CDS"/>
    <property type="molecule type" value="Genomic_DNA"/>
</dbReference>
<evidence type="ECO:0000256" key="5">
    <source>
        <dbReference type="ARBA" id="ARBA00022692"/>
    </source>
</evidence>
<feature type="domain" description="EGF-like" evidence="23">
    <location>
        <begin position="283"/>
        <end position="320"/>
    </location>
</feature>
<dbReference type="SMART" id="SM00220">
    <property type="entry name" value="S_TKc"/>
    <property type="match status" value="1"/>
</dbReference>
<dbReference type="InterPro" id="IPR017441">
    <property type="entry name" value="Protein_kinase_ATP_BS"/>
</dbReference>
<dbReference type="CDD" id="cd01098">
    <property type="entry name" value="PAN_AP_plant"/>
    <property type="match status" value="1"/>
</dbReference>
<feature type="domain" description="Bulb-type lectin" evidence="24">
    <location>
        <begin position="26"/>
        <end position="148"/>
    </location>
</feature>
<dbReference type="PROSITE" id="PS00107">
    <property type="entry name" value="PROTEIN_KINASE_ATP"/>
    <property type="match status" value="1"/>
</dbReference>
<dbReference type="AlphaFoldDB" id="A0A803Q6V6"/>
<evidence type="ECO:0000256" key="17">
    <source>
        <dbReference type="ARBA" id="ARBA00048679"/>
    </source>
</evidence>
<evidence type="ECO:0000256" key="20">
    <source>
        <dbReference type="PROSITE-ProRule" id="PRU10141"/>
    </source>
</evidence>
<dbReference type="GO" id="GO:0030246">
    <property type="term" value="F:carbohydrate binding"/>
    <property type="evidence" value="ECO:0007669"/>
    <property type="project" value="UniProtKB-KW"/>
</dbReference>
<dbReference type="PANTHER" id="PTHR27002:SF616">
    <property type="entry name" value="RECEPTOR-LIKE SERINE_THREONINE-PROTEIN KINASE"/>
    <property type="match status" value="1"/>
</dbReference>
<dbReference type="InterPro" id="IPR000742">
    <property type="entry name" value="EGF"/>
</dbReference>
<dbReference type="FunFam" id="3.30.200.20:FF:000330">
    <property type="entry name" value="G-type lectin S-receptor-like serine/threonine-protein kinase At4g03230"/>
    <property type="match status" value="1"/>
</dbReference>
<keyword evidence="8 18" id="KW-0547">Nucleotide-binding</keyword>
<keyword evidence="14" id="KW-0675">Receptor</keyword>
<keyword evidence="5" id="KW-0812">Transmembrane</keyword>
<dbReference type="InterPro" id="IPR000719">
    <property type="entry name" value="Prot_kinase_dom"/>
</dbReference>
<dbReference type="FunFam" id="2.90.10.10:FF:000001">
    <property type="entry name" value="G-type lectin S-receptor-like serine/threonine-protein kinase"/>
    <property type="match status" value="1"/>
</dbReference>
<dbReference type="InterPro" id="IPR003609">
    <property type="entry name" value="Pan_app"/>
</dbReference>
<keyword evidence="9 18" id="KW-0418">Kinase</keyword>
<comment type="catalytic activity">
    <reaction evidence="17 18">
        <text>L-seryl-[protein] + ATP = O-phospho-L-seryl-[protein] + ADP + H(+)</text>
        <dbReference type="Rhea" id="RHEA:17989"/>
        <dbReference type="Rhea" id="RHEA-COMP:9863"/>
        <dbReference type="Rhea" id="RHEA-COMP:11604"/>
        <dbReference type="ChEBI" id="CHEBI:15378"/>
        <dbReference type="ChEBI" id="CHEBI:29999"/>
        <dbReference type="ChEBI" id="CHEBI:30616"/>
        <dbReference type="ChEBI" id="CHEBI:83421"/>
        <dbReference type="ChEBI" id="CHEBI:456216"/>
        <dbReference type="EC" id="2.7.11.1"/>
    </reaction>
</comment>
<dbReference type="GO" id="GO:0004674">
    <property type="term" value="F:protein serine/threonine kinase activity"/>
    <property type="evidence" value="ECO:0007669"/>
    <property type="project" value="UniProtKB-KW"/>
</dbReference>
<dbReference type="PROSITE" id="PS50927">
    <property type="entry name" value="BULB_LECTIN"/>
    <property type="match status" value="1"/>
</dbReference>
<dbReference type="GO" id="GO:0005886">
    <property type="term" value="C:plasma membrane"/>
    <property type="evidence" value="ECO:0007669"/>
    <property type="project" value="UniProtKB-SubCell"/>
</dbReference>
<evidence type="ECO:0000256" key="14">
    <source>
        <dbReference type="ARBA" id="ARBA00023170"/>
    </source>
</evidence>
<dbReference type="FunFam" id="1.10.510.10:FF:000060">
    <property type="entry name" value="G-type lectin S-receptor-like serine/threonine-protein kinase"/>
    <property type="match status" value="1"/>
</dbReference>
<dbReference type="PROSITE" id="PS50948">
    <property type="entry name" value="PAN"/>
    <property type="match status" value="1"/>
</dbReference>
<dbReference type="InterPro" id="IPR036426">
    <property type="entry name" value="Bulb-type_lectin_dom_sf"/>
</dbReference>
<dbReference type="SUPFAM" id="SSF51110">
    <property type="entry name" value="alpha-D-mannose-specific plant lectins"/>
    <property type="match status" value="1"/>
</dbReference>
<dbReference type="EC" id="2.7.11.1" evidence="18"/>
<dbReference type="SMART" id="SM00108">
    <property type="entry name" value="B_lectin"/>
    <property type="match status" value="1"/>
</dbReference>
<dbReference type="SMART" id="SM00473">
    <property type="entry name" value="PAN_AP"/>
    <property type="match status" value="1"/>
</dbReference>
<keyword evidence="13" id="KW-1015">Disulfide bond</keyword>
<evidence type="ECO:0000256" key="21">
    <source>
        <dbReference type="SAM" id="MobiDB-lite"/>
    </source>
</evidence>
<reference evidence="26" key="2">
    <citation type="submission" date="2021-03" db="UniProtKB">
        <authorList>
            <consortium name="EnsemblPlants"/>
        </authorList>
    </citation>
    <scope>IDENTIFICATION</scope>
</reference>
<evidence type="ECO:0000256" key="1">
    <source>
        <dbReference type="ARBA" id="ARBA00004251"/>
    </source>
</evidence>
<protein>
    <recommendedName>
        <fullName evidence="18">Receptor-like serine/threonine-protein kinase</fullName>
        <ecNumber evidence="18">2.7.11.1</ecNumber>
    </recommendedName>
</protein>
<dbReference type="InterPro" id="IPR011009">
    <property type="entry name" value="Kinase-like_dom_sf"/>
</dbReference>
<dbReference type="SUPFAM" id="SSF56112">
    <property type="entry name" value="Protein kinase-like (PK-like)"/>
    <property type="match status" value="1"/>
</dbReference>
<dbReference type="Pfam" id="PF11883">
    <property type="entry name" value="DUF3403"/>
    <property type="match status" value="1"/>
</dbReference>
<dbReference type="Pfam" id="PF00954">
    <property type="entry name" value="S_locus_glycop"/>
    <property type="match status" value="1"/>
</dbReference>
<dbReference type="Gramene" id="evm.model.07.886">
    <property type="protein sequence ID" value="cds.evm.model.07.886"/>
    <property type="gene ID" value="evm.TU.07.886"/>
</dbReference>
<keyword evidence="7" id="KW-0430">Lectin</keyword>
<dbReference type="InterPro" id="IPR001480">
    <property type="entry name" value="Bulb-type_lectin_dom"/>
</dbReference>
<dbReference type="Proteomes" id="UP000596661">
    <property type="component" value="Chromosome 7"/>
</dbReference>
<feature type="domain" description="Protein kinase" evidence="22">
    <location>
        <begin position="494"/>
        <end position="771"/>
    </location>
</feature>
<comment type="subcellular location">
    <subcellularLocation>
        <location evidence="1">Cell membrane</location>
        <topology evidence="1">Single-pass type I membrane protein</topology>
    </subcellularLocation>
</comment>
<dbReference type="PIRSF" id="PIRSF000641">
    <property type="entry name" value="SRK"/>
    <property type="match status" value="1"/>
</dbReference>
<keyword evidence="4 18" id="KW-0808">Transferase</keyword>
<dbReference type="PROSITE" id="PS50011">
    <property type="entry name" value="PROTEIN_KINASE_DOM"/>
    <property type="match status" value="1"/>
</dbReference>
<comment type="catalytic activity">
    <reaction evidence="16 18">
        <text>L-threonyl-[protein] + ATP = O-phospho-L-threonyl-[protein] + ADP + H(+)</text>
        <dbReference type="Rhea" id="RHEA:46608"/>
        <dbReference type="Rhea" id="RHEA-COMP:11060"/>
        <dbReference type="Rhea" id="RHEA-COMP:11605"/>
        <dbReference type="ChEBI" id="CHEBI:15378"/>
        <dbReference type="ChEBI" id="CHEBI:30013"/>
        <dbReference type="ChEBI" id="CHEBI:30616"/>
        <dbReference type="ChEBI" id="CHEBI:61977"/>
        <dbReference type="ChEBI" id="CHEBI:456216"/>
        <dbReference type="EC" id="2.7.11.1"/>
    </reaction>
</comment>
<evidence type="ECO:0000256" key="19">
    <source>
        <dbReference type="PROSITE-ProRule" id="PRU00076"/>
    </source>
</evidence>
<evidence type="ECO:0000313" key="26">
    <source>
        <dbReference type="EnsemblPlants" id="cds.evm.model.07.886"/>
    </source>
</evidence>
<dbReference type="Gene3D" id="3.30.200.20">
    <property type="entry name" value="Phosphorylase Kinase, domain 1"/>
    <property type="match status" value="1"/>
</dbReference>
<proteinExistence type="inferred from homology"/>
<keyword evidence="27" id="KW-1185">Reference proteome</keyword>
<evidence type="ECO:0000313" key="27">
    <source>
        <dbReference type="Proteomes" id="UP000596661"/>
    </source>
</evidence>
<evidence type="ECO:0000259" key="23">
    <source>
        <dbReference type="PROSITE" id="PS50026"/>
    </source>
</evidence>
<organism evidence="26 27">
    <name type="scientific">Cannabis sativa</name>
    <name type="common">Hemp</name>
    <name type="synonym">Marijuana</name>
    <dbReference type="NCBI Taxonomy" id="3483"/>
    <lineage>
        <taxon>Eukaryota</taxon>
        <taxon>Viridiplantae</taxon>
        <taxon>Streptophyta</taxon>
        <taxon>Embryophyta</taxon>
        <taxon>Tracheophyta</taxon>
        <taxon>Spermatophyta</taxon>
        <taxon>Magnoliopsida</taxon>
        <taxon>eudicotyledons</taxon>
        <taxon>Gunneridae</taxon>
        <taxon>Pentapetalae</taxon>
        <taxon>rosids</taxon>
        <taxon>fabids</taxon>
        <taxon>Rosales</taxon>
        <taxon>Cannabaceae</taxon>
        <taxon>Cannabis</taxon>
    </lineage>
</organism>
<dbReference type="EnsemblPlants" id="evm.model.07.886">
    <property type="protein sequence ID" value="cds.evm.model.07.886"/>
    <property type="gene ID" value="evm.TU.07.886"/>
</dbReference>
<dbReference type="CDD" id="cd00028">
    <property type="entry name" value="B_lectin"/>
    <property type="match status" value="1"/>
</dbReference>
<dbReference type="InterPro" id="IPR001245">
    <property type="entry name" value="Ser-Thr/Tyr_kinase_cat_dom"/>
</dbReference>
<dbReference type="Gene3D" id="1.10.510.10">
    <property type="entry name" value="Transferase(Phosphotransferase) domain 1"/>
    <property type="match status" value="1"/>
</dbReference>
<evidence type="ECO:0000256" key="9">
    <source>
        <dbReference type="ARBA" id="ARBA00022777"/>
    </source>
</evidence>
<accession>A0A803Q6V6</accession>
<dbReference type="InterPro" id="IPR021820">
    <property type="entry name" value="S-locus_recpt_kinase_C"/>
</dbReference>
<name>A0A803Q6V6_CANSA</name>
<evidence type="ECO:0000256" key="3">
    <source>
        <dbReference type="ARBA" id="ARBA00022527"/>
    </source>
</evidence>
<dbReference type="Gene3D" id="2.90.10.10">
    <property type="entry name" value="Bulb-type lectin domain"/>
    <property type="match status" value="1"/>
</dbReference>
<dbReference type="CDD" id="cd14066">
    <property type="entry name" value="STKc_IRAK"/>
    <property type="match status" value="1"/>
</dbReference>
<dbReference type="InterPro" id="IPR008271">
    <property type="entry name" value="Ser/Thr_kinase_AS"/>
</dbReference>
<dbReference type="Pfam" id="PF01453">
    <property type="entry name" value="B_lectin"/>
    <property type="match status" value="1"/>
</dbReference>
<evidence type="ECO:0000256" key="12">
    <source>
        <dbReference type="ARBA" id="ARBA00023136"/>
    </source>
</evidence>
<feature type="binding site" evidence="20">
    <location>
        <position position="522"/>
    </location>
    <ligand>
        <name>ATP</name>
        <dbReference type="ChEBI" id="CHEBI:30616"/>
    </ligand>
</feature>
<evidence type="ECO:0000256" key="16">
    <source>
        <dbReference type="ARBA" id="ARBA00047899"/>
    </source>
</evidence>
<feature type="domain" description="Apple" evidence="25">
    <location>
        <begin position="336"/>
        <end position="420"/>
    </location>
</feature>
<evidence type="ECO:0000259" key="24">
    <source>
        <dbReference type="PROSITE" id="PS50927"/>
    </source>
</evidence>
<dbReference type="InterPro" id="IPR024171">
    <property type="entry name" value="SRK-like_kinase"/>
</dbReference>
<evidence type="ECO:0000256" key="18">
    <source>
        <dbReference type="PIRNR" id="PIRNR000641"/>
    </source>
</evidence>
<dbReference type="PROSITE" id="PS00108">
    <property type="entry name" value="PROTEIN_KINASE_ST"/>
    <property type="match status" value="1"/>
</dbReference>
<dbReference type="Pfam" id="PF08276">
    <property type="entry name" value="PAN_2"/>
    <property type="match status" value="1"/>
</dbReference>
<evidence type="ECO:0000259" key="22">
    <source>
        <dbReference type="PROSITE" id="PS50011"/>
    </source>
</evidence>
<keyword evidence="6" id="KW-0732">Signal</keyword>
<comment type="similarity">
    <text evidence="18">Belongs to the protein kinase superfamily. Ser/Thr protein kinase family.</text>
</comment>
<keyword evidence="12" id="KW-0472">Membrane</keyword>
<dbReference type="GO" id="GO:0048544">
    <property type="term" value="P:recognition of pollen"/>
    <property type="evidence" value="ECO:0007669"/>
    <property type="project" value="InterPro"/>
</dbReference>
<evidence type="ECO:0000256" key="4">
    <source>
        <dbReference type="ARBA" id="ARBA00022679"/>
    </source>
</evidence>